<comment type="caution">
    <text evidence="1">The sequence shown here is derived from an EMBL/GenBank/DDBJ whole genome shotgun (WGS) entry which is preliminary data.</text>
</comment>
<protein>
    <recommendedName>
        <fullName evidence="3">F-box domain-containing protein</fullName>
    </recommendedName>
</protein>
<proteinExistence type="predicted"/>
<dbReference type="SUPFAM" id="SSF52047">
    <property type="entry name" value="RNI-like"/>
    <property type="match status" value="1"/>
</dbReference>
<evidence type="ECO:0008006" key="3">
    <source>
        <dbReference type="Google" id="ProtNLM"/>
    </source>
</evidence>
<keyword evidence="2" id="KW-1185">Reference proteome</keyword>
<dbReference type="AlphaFoldDB" id="A0A8H4QTF9"/>
<sequence length="429" mass="49079">MELTIPLSQDETCSRTRRDIENINCGTTRLPPNLPVELHKLIVDELEGEKKTLKQCALTCRVYRHLAQKLLFKSVMPRHRDPMWDYHDTHNVDIFLDILRESPQIANYVHRLHLFSHPLGIGIQSDDSPSKFLSALTNVVDLVLGWKEMTCYFLKTPPATQLAVMNKCQSILSLTARFLSDMPLKLFDHLQRLETLTLEKVTFTDDPGMQILQNPPSQIKHMTLGAVMIEDVGTIFPFLVKQEIGMGKLESLTIDLAQSLRMLSPPDIVAVKSFIRGSAKSLKVLRITASWYVPAILGDDEPLFEVSEMLLLEELSLSGVAYCDSWVSWGWMSRLLETIPVNRRFKRITLLPNLANNLDLVTEDEEDDDPEGFKYLEKVIVDKVLPHTESFSIDFRIWEMVDDETETSTEEEIQKSLPILHALNLLHFL</sequence>
<evidence type="ECO:0000313" key="2">
    <source>
        <dbReference type="Proteomes" id="UP000521872"/>
    </source>
</evidence>
<dbReference type="EMBL" id="JAACJL010000031">
    <property type="protein sequence ID" value="KAF4616405.1"/>
    <property type="molecule type" value="Genomic_DNA"/>
</dbReference>
<dbReference type="Proteomes" id="UP000521872">
    <property type="component" value="Unassembled WGS sequence"/>
</dbReference>
<gene>
    <name evidence="1" type="ORF">D9613_008868</name>
</gene>
<accession>A0A8H4QTF9</accession>
<organism evidence="1 2">
    <name type="scientific">Agrocybe pediades</name>
    <dbReference type="NCBI Taxonomy" id="84607"/>
    <lineage>
        <taxon>Eukaryota</taxon>
        <taxon>Fungi</taxon>
        <taxon>Dikarya</taxon>
        <taxon>Basidiomycota</taxon>
        <taxon>Agaricomycotina</taxon>
        <taxon>Agaricomycetes</taxon>
        <taxon>Agaricomycetidae</taxon>
        <taxon>Agaricales</taxon>
        <taxon>Agaricineae</taxon>
        <taxon>Strophariaceae</taxon>
        <taxon>Agrocybe</taxon>
    </lineage>
</organism>
<name>A0A8H4QTF9_9AGAR</name>
<reference evidence="1 2" key="1">
    <citation type="submission" date="2019-12" db="EMBL/GenBank/DDBJ databases">
        <authorList>
            <person name="Floudas D."/>
            <person name="Bentzer J."/>
            <person name="Ahren D."/>
            <person name="Johansson T."/>
            <person name="Persson P."/>
            <person name="Tunlid A."/>
        </authorList>
    </citation>
    <scope>NUCLEOTIDE SEQUENCE [LARGE SCALE GENOMIC DNA]</scope>
    <source>
        <strain evidence="1 2">CBS 102.39</strain>
    </source>
</reference>
<evidence type="ECO:0000313" key="1">
    <source>
        <dbReference type="EMBL" id="KAF4616405.1"/>
    </source>
</evidence>